<accession>A0A815MPV6</accession>
<organism evidence="2 3">
    <name type="scientific">Adineta ricciae</name>
    <name type="common">Rotifer</name>
    <dbReference type="NCBI Taxonomy" id="249248"/>
    <lineage>
        <taxon>Eukaryota</taxon>
        <taxon>Metazoa</taxon>
        <taxon>Spiralia</taxon>
        <taxon>Gnathifera</taxon>
        <taxon>Rotifera</taxon>
        <taxon>Eurotatoria</taxon>
        <taxon>Bdelloidea</taxon>
        <taxon>Adinetida</taxon>
        <taxon>Adinetidae</taxon>
        <taxon>Adineta</taxon>
    </lineage>
</organism>
<protein>
    <recommendedName>
        <fullName evidence="1">G domain-containing protein</fullName>
    </recommendedName>
</protein>
<dbReference type="InterPro" id="IPR027417">
    <property type="entry name" value="P-loop_NTPase"/>
</dbReference>
<dbReference type="Proteomes" id="UP000663852">
    <property type="component" value="Unassembled WGS sequence"/>
</dbReference>
<dbReference type="EMBL" id="CAJNOJ010000382">
    <property type="protein sequence ID" value="CAF1425942.1"/>
    <property type="molecule type" value="Genomic_DNA"/>
</dbReference>
<dbReference type="SUPFAM" id="SSF52540">
    <property type="entry name" value="P-loop containing nucleoside triphosphate hydrolases"/>
    <property type="match status" value="1"/>
</dbReference>
<dbReference type="AlphaFoldDB" id="A0A815MPV6"/>
<dbReference type="GO" id="GO:0005525">
    <property type="term" value="F:GTP binding"/>
    <property type="evidence" value="ECO:0007669"/>
    <property type="project" value="InterPro"/>
</dbReference>
<reference evidence="2" key="1">
    <citation type="submission" date="2021-02" db="EMBL/GenBank/DDBJ databases">
        <authorList>
            <person name="Nowell W R."/>
        </authorList>
    </citation>
    <scope>NUCLEOTIDE SEQUENCE</scope>
</reference>
<feature type="domain" description="G" evidence="1">
    <location>
        <begin position="69"/>
        <end position="170"/>
    </location>
</feature>
<proteinExistence type="predicted"/>
<dbReference type="Pfam" id="PF01926">
    <property type="entry name" value="MMR_HSR1"/>
    <property type="match status" value="1"/>
</dbReference>
<evidence type="ECO:0000313" key="3">
    <source>
        <dbReference type="Proteomes" id="UP000663852"/>
    </source>
</evidence>
<sequence length="398" mass="45467">MGASNSNNVSSSYEAQFQVHAVVEDLYKQLRKTDMQSFLSWQTLNKKMMDILVPMAAVTPSRSLAGPSIGLIGRSGTGKSTLINTLLGCNVAKVGVGEVTKQTQTYKAKDFYIYDTPGLDDISTNFTKDNISFWKGLNIRIVVITTSVTELAQILRLFDDIGLSYDIVVNKMDLVELKSQQIFKIYIRDQIRIHRLKCLRNVWFVNALNPAQYPDWQELISYIMPQEKPCENIIEETNSTTSEKASTGDQIRTPFLYFLYDKSLCQEDKKYLSNAFLSEQHCFLEIAHFGSFPPMASQASYFITYISSQPPRIPKDTIGKIYYLNSECKQNDSLQCVTCVNSVNNLIRRLYHDLAVFYREEAVHIRENEGDHLSIEMLLSKSITCYEMFQLETKRAVI</sequence>
<dbReference type="OrthoDB" id="8954335at2759"/>
<dbReference type="InterPro" id="IPR006073">
    <property type="entry name" value="GTP-bd"/>
</dbReference>
<name>A0A815MPV6_ADIRI</name>
<evidence type="ECO:0000313" key="2">
    <source>
        <dbReference type="EMBL" id="CAF1425942.1"/>
    </source>
</evidence>
<gene>
    <name evidence="2" type="ORF">EDS130_LOCUS37862</name>
</gene>
<comment type="caution">
    <text evidence="2">The sequence shown here is derived from an EMBL/GenBank/DDBJ whole genome shotgun (WGS) entry which is preliminary data.</text>
</comment>
<dbReference type="Gene3D" id="3.40.50.300">
    <property type="entry name" value="P-loop containing nucleotide triphosphate hydrolases"/>
    <property type="match status" value="1"/>
</dbReference>
<evidence type="ECO:0000259" key="1">
    <source>
        <dbReference type="Pfam" id="PF01926"/>
    </source>
</evidence>